<name>A0A2H1WJM4_SPOFR</name>
<proteinExistence type="predicted"/>
<evidence type="ECO:0000313" key="1">
    <source>
        <dbReference type="EMBL" id="SOQ53285.1"/>
    </source>
</evidence>
<accession>A0A2H1WJM4</accession>
<reference evidence="1" key="1">
    <citation type="submission" date="2016-07" db="EMBL/GenBank/DDBJ databases">
        <authorList>
            <person name="Bretaudeau A."/>
        </authorList>
    </citation>
    <scope>NUCLEOTIDE SEQUENCE</scope>
    <source>
        <strain evidence="1">Rice</strain>
        <tissue evidence="1">Whole body</tissue>
    </source>
</reference>
<gene>
    <name evidence="1" type="ORF">SFRICE_003958</name>
</gene>
<organism evidence="1">
    <name type="scientific">Spodoptera frugiperda</name>
    <name type="common">Fall armyworm</name>
    <dbReference type="NCBI Taxonomy" id="7108"/>
    <lineage>
        <taxon>Eukaryota</taxon>
        <taxon>Metazoa</taxon>
        <taxon>Ecdysozoa</taxon>
        <taxon>Arthropoda</taxon>
        <taxon>Hexapoda</taxon>
        <taxon>Insecta</taxon>
        <taxon>Pterygota</taxon>
        <taxon>Neoptera</taxon>
        <taxon>Endopterygota</taxon>
        <taxon>Lepidoptera</taxon>
        <taxon>Glossata</taxon>
        <taxon>Ditrysia</taxon>
        <taxon>Noctuoidea</taxon>
        <taxon>Noctuidae</taxon>
        <taxon>Amphipyrinae</taxon>
        <taxon>Spodoptera</taxon>
    </lineage>
</organism>
<dbReference type="AlphaFoldDB" id="A0A2H1WJM4"/>
<dbReference type="EMBL" id="ODYU01009104">
    <property type="protein sequence ID" value="SOQ53285.1"/>
    <property type="molecule type" value="Genomic_DNA"/>
</dbReference>
<sequence>MAAEPQHTSKPDELRFATNDFPWFSAFLVVNLTEPETFSTNAKPWKSIYIYHLSTTACKWPLHPQGLFYTEKVSSPCFSSPFVSSV</sequence>
<protein>
    <submittedName>
        <fullName evidence="1">SFRICE_003958</fullName>
    </submittedName>
</protein>